<evidence type="ECO:0000313" key="9">
    <source>
        <dbReference type="EMBL" id="OJJ88777.1"/>
    </source>
</evidence>
<dbReference type="GO" id="GO:0051213">
    <property type="term" value="F:dioxygenase activity"/>
    <property type="evidence" value="ECO:0007669"/>
    <property type="project" value="UniProtKB-KW"/>
</dbReference>
<dbReference type="EC" id="1.13.11.93" evidence="6"/>
<evidence type="ECO:0000256" key="3">
    <source>
        <dbReference type="ARBA" id="ARBA00023002"/>
    </source>
</evidence>
<protein>
    <recommendedName>
        <fullName evidence="7">2-oxoadipate dioxygenase/decarboxylase</fullName>
        <ecNumber evidence="6">1.13.11.93</ecNumber>
    </recommendedName>
    <alternativeName>
        <fullName evidence="8">2-hydroxyglutarate synthase</fullName>
    </alternativeName>
</protein>
<dbReference type="GeneID" id="34458356"/>
<keyword evidence="4" id="KW-0408">Iron</keyword>
<dbReference type="STRING" id="1160497.A0A1L9VY29"/>
<accession>A0A1L9VY29</accession>
<dbReference type="VEuPathDB" id="FungiDB:ASPGLDRAFT_1500109"/>
<dbReference type="SMART" id="SM01150">
    <property type="entry name" value="DUF1338"/>
    <property type="match status" value="1"/>
</dbReference>
<evidence type="ECO:0000256" key="8">
    <source>
        <dbReference type="ARBA" id="ARBA00035045"/>
    </source>
</evidence>
<gene>
    <name evidence="9" type="ORF">ASPGLDRAFT_1500109</name>
</gene>
<dbReference type="RefSeq" id="XP_022405453.1">
    <property type="nucleotide sequence ID" value="XM_022542095.1"/>
</dbReference>
<organism evidence="9 10">
    <name type="scientific">Aspergillus glaucus CBS 516.65</name>
    <dbReference type="NCBI Taxonomy" id="1160497"/>
    <lineage>
        <taxon>Eukaryota</taxon>
        <taxon>Fungi</taxon>
        <taxon>Dikarya</taxon>
        <taxon>Ascomycota</taxon>
        <taxon>Pezizomycotina</taxon>
        <taxon>Eurotiomycetes</taxon>
        <taxon>Eurotiomycetidae</taxon>
        <taxon>Eurotiales</taxon>
        <taxon>Aspergillaceae</taxon>
        <taxon>Aspergillus</taxon>
        <taxon>Aspergillus subgen. Aspergillus</taxon>
    </lineage>
</organism>
<dbReference type="OrthoDB" id="8300246at2759"/>
<dbReference type="Pfam" id="PF07063">
    <property type="entry name" value="HGLS"/>
    <property type="match status" value="1"/>
</dbReference>
<evidence type="ECO:0000256" key="5">
    <source>
        <dbReference type="ARBA" id="ARBA00035013"/>
    </source>
</evidence>
<keyword evidence="2" id="KW-0223">Dioxygenase</keyword>
<dbReference type="InterPro" id="IPR047869">
    <property type="entry name" value="YdcJ_bac-like"/>
</dbReference>
<name>A0A1L9VY29_ASPGL</name>
<dbReference type="PANTHER" id="PTHR39479">
    <property type="match status" value="1"/>
</dbReference>
<comment type="similarity">
    <text evidence="5">Belongs to the 2-oxoadipate dioxygenase/decarboxylase family.</text>
</comment>
<dbReference type="AlphaFoldDB" id="A0A1L9VY29"/>
<dbReference type="CDD" id="cd16348">
    <property type="entry name" value="VOC_YdcJ_like"/>
    <property type="match status" value="1"/>
</dbReference>
<evidence type="ECO:0000313" key="10">
    <source>
        <dbReference type="Proteomes" id="UP000184300"/>
    </source>
</evidence>
<dbReference type="Gene3D" id="3.10.180.80">
    <property type="entry name" value="Uncharacterised protein PF07063, DUF1338"/>
    <property type="match status" value="1"/>
</dbReference>
<evidence type="ECO:0000256" key="2">
    <source>
        <dbReference type="ARBA" id="ARBA00022964"/>
    </source>
</evidence>
<dbReference type="PANTHER" id="PTHR39479:SF2">
    <property type="entry name" value="2-OXOADIPATE DIOXYGENASE_DECARBOXYLASE"/>
    <property type="match status" value="1"/>
</dbReference>
<reference evidence="10" key="1">
    <citation type="journal article" date="2017" name="Genome Biol.">
        <title>Comparative genomics reveals high biological diversity and specific adaptations in the industrially and medically important fungal genus Aspergillus.</title>
        <authorList>
            <person name="de Vries R.P."/>
            <person name="Riley R."/>
            <person name="Wiebenga A."/>
            <person name="Aguilar-Osorio G."/>
            <person name="Amillis S."/>
            <person name="Uchima C.A."/>
            <person name="Anderluh G."/>
            <person name="Asadollahi M."/>
            <person name="Askin M."/>
            <person name="Barry K."/>
            <person name="Battaglia E."/>
            <person name="Bayram O."/>
            <person name="Benocci T."/>
            <person name="Braus-Stromeyer S.A."/>
            <person name="Caldana C."/>
            <person name="Canovas D."/>
            <person name="Cerqueira G.C."/>
            <person name="Chen F."/>
            <person name="Chen W."/>
            <person name="Choi C."/>
            <person name="Clum A."/>
            <person name="Dos Santos R.A."/>
            <person name="Damasio A.R."/>
            <person name="Diallinas G."/>
            <person name="Emri T."/>
            <person name="Fekete E."/>
            <person name="Flipphi M."/>
            <person name="Freyberg S."/>
            <person name="Gallo A."/>
            <person name="Gournas C."/>
            <person name="Habgood R."/>
            <person name="Hainaut M."/>
            <person name="Harispe M.L."/>
            <person name="Henrissat B."/>
            <person name="Hilden K.S."/>
            <person name="Hope R."/>
            <person name="Hossain A."/>
            <person name="Karabika E."/>
            <person name="Karaffa L."/>
            <person name="Karanyi Z."/>
            <person name="Krasevec N."/>
            <person name="Kuo A."/>
            <person name="Kusch H."/>
            <person name="LaButti K."/>
            <person name="Lagendijk E.L."/>
            <person name="Lapidus A."/>
            <person name="Levasseur A."/>
            <person name="Lindquist E."/>
            <person name="Lipzen A."/>
            <person name="Logrieco A.F."/>
            <person name="MacCabe A."/>
            <person name="Maekelae M.R."/>
            <person name="Malavazi I."/>
            <person name="Melin P."/>
            <person name="Meyer V."/>
            <person name="Mielnichuk N."/>
            <person name="Miskei M."/>
            <person name="Molnar A.P."/>
            <person name="Mule G."/>
            <person name="Ngan C.Y."/>
            <person name="Orejas M."/>
            <person name="Orosz E."/>
            <person name="Ouedraogo J.P."/>
            <person name="Overkamp K.M."/>
            <person name="Park H.-S."/>
            <person name="Perrone G."/>
            <person name="Piumi F."/>
            <person name="Punt P.J."/>
            <person name="Ram A.F."/>
            <person name="Ramon A."/>
            <person name="Rauscher S."/>
            <person name="Record E."/>
            <person name="Riano-Pachon D.M."/>
            <person name="Robert V."/>
            <person name="Roehrig J."/>
            <person name="Ruller R."/>
            <person name="Salamov A."/>
            <person name="Salih N.S."/>
            <person name="Samson R.A."/>
            <person name="Sandor E."/>
            <person name="Sanguinetti M."/>
            <person name="Schuetze T."/>
            <person name="Sepcic K."/>
            <person name="Shelest E."/>
            <person name="Sherlock G."/>
            <person name="Sophianopoulou V."/>
            <person name="Squina F.M."/>
            <person name="Sun H."/>
            <person name="Susca A."/>
            <person name="Todd R.B."/>
            <person name="Tsang A."/>
            <person name="Unkles S.E."/>
            <person name="van de Wiele N."/>
            <person name="van Rossen-Uffink D."/>
            <person name="Oliveira J.V."/>
            <person name="Vesth T.C."/>
            <person name="Visser J."/>
            <person name="Yu J.-H."/>
            <person name="Zhou M."/>
            <person name="Andersen M.R."/>
            <person name="Archer D.B."/>
            <person name="Baker S.E."/>
            <person name="Benoit I."/>
            <person name="Brakhage A.A."/>
            <person name="Braus G.H."/>
            <person name="Fischer R."/>
            <person name="Frisvad J.C."/>
            <person name="Goldman G.H."/>
            <person name="Houbraken J."/>
            <person name="Oakley B."/>
            <person name="Pocsi I."/>
            <person name="Scazzocchio C."/>
            <person name="Seiboth B."/>
            <person name="vanKuyk P.A."/>
            <person name="Wortman J."/>
            <person name="Dyer P.S."/>
            <person name="Grigoriev I.V."/>
        </authorList>
    </citation>
    <scope>NUCLEOTIDE SEQUENCE [LARGE SCALE GENOMIC DNA]</scope>
    <source>
        <strain evidence="10">CBS 516.65</strain>
    </source>
</reference>
<proteinExistence type="inferred from homology"/>
<evidence type="ECO:0000256" key="4">
    <source>
        <dbReference type="ARBA" id="ARBA00023004"/>
    </source>
</evidence>
<sequence>MSFDQDTLRARFCHALSEMYRTEVPLYGDLVDLVYEADATALKSQKTRCKDNHNHIDLDPDTILPSRNRVERHGAIRLGTPHELSTIRRMFATMGMYPVGYYDLSVVGFPMHATAFRPRKREALDNNPFRVFTTLLRMELLTERTRELAVRALRQRRVFTERLVELIGRVEEQGSLSEEECKEFIKEGLETFRWHSQATVTLEEYQILKDEHPLVADIVSFPNCHINHLTPRTIDIDLVQKLMQDRGMPAKERIEGPPQRKCPILLRQTSFKALEETVYFRDASSGVYIKGSHTARFGEVEQRGYALTRQGRQLYDEILERVNAETAEVKASAAQYEEILQRRFLEFPDDLDQLRSQKLAYFCYRLESSAVINGKQKPQASAKLSELLKQGILEYEPIIYEDFLPLSAGGIFNSNLGNQSQSQQLIRDAGSDLKEFQRALGDSIKDEFDLYEQMQRESLEICGKLLGVEICALNDRSHDRYNLPTRSPRNGESRKKKYSETVRQFDLLETIGGPTLSYSEAIFICENVNKTTEEAFLKVYRQIPHVATEGEPHTIRAQQAGTGTFCDIEAYMKFAARQATHLPICLAHKSERQDEYDLVPAGFIEYMPWLRGIHHLVGHKGSKKIYIVDFTVTHLMEAKADWNDFFFASWVLAYPPKGTNGMNSEVTSPDMSNWKF</sequence>
<keyword evidence="10" id="KW-1185">Reference proteome</keyword>
<comment type="cofactor">
    <cofactor evidence="1">
        <name>Fe(2+)</name>
        <dbReference type="ChEBI" id="CHEBI:29033"/>
    </cofactor>
</comment>
<evidence type="ECO:0000256" key="1">
    <source>
        <dbReference type="ARBA" id="ARBA00001954"/>
    </source>
</evidence>
<keyword evidence="3" id="KW-0560">Oxidoreductase</keyword>
<evidence type="ECO:0000256" key="7">
    <source>
        <dbReference type="ARBA" id="ARBA00035034"/>
    </source>
</evidence>
<evidence type="ECO:0000256" key="6">
    <source>
        <dbReference type="ARBA" id="ARBA00035023"/>
    </source>
</evidence>
<dbReference type="InterPro" id="IPR009770">
    <property type="entry name" value="HGLS"/>
</dbReference>
<dbReference type="EMBL" id="KV878889">
    <property type="protein sequence ID" value="OJJ88777.1"/>
    <property type="molecule type" value="Genomic_DNA"/>
</dbReference>
<dbReference type="Proteomes" id="UP000184300">
    <property type="component" value="Unassembled WGS sequence"/>
</dbReference>